<comment type="caution">
    <text evidence="2">The sequence shown here is derived from an EMBL/GenBank/DDBJ whole genome shotgun (WGS) entry which is preliminary data.</text>
</comment>
<evidence type="ECO:0000259" key="1">
    <source>
        <dbReference type="Pfam" id="PF02579"/>
    </source>
</evidence>
<dbReference type="AlphaFoldDB" id="A0A644XMY0"/>
<organism evidence="2">
    <name type="scientific">bioreactor metagenome</name>
    <dbReference type="NCBI Taxonomy" id="1076179"/>
    <lineage>
        <taxon>unclassified sequences</taxon>
        <taxon>metagenomes</taxon>
        <taxon>ecological metagenomes</taxon>
    </lineage>
</organism>
<accession>A0A644XMY0</accession>
<name>A0A644XMY0_9ZZZZ</name>
<reference evidence="2" key="1">
    <citation type="submission" date="2019-08" db="EMBL/GenBank/DDBJ databases">
        <authorList>
            <person name="Kucharzyk K."/>
            <person name="Murdoch R.W."/>
            <person name="Higgins S."/>
            <person name="Loffler F."/>
        </authorList>
    </citation>
    <scope>NUCLEOTIDE SEQUENCE</scope>
</reference>
<dbReference type="Pfam" id="PF02579">
    <property type="entry name" value="Nitro_FeMo-Co"/>
    <property type="match status" value="1"/>
</dbReference>
<dbReference type="PANTHER" id="PTHR33937:SF2">
    <property type="entry name" value="DINITROGENASE IRON-MOLYBDENUM COFACTOR BIOSYNTHESIS DOMAIN-CONTAINING PROTEIN"/>
    <property type="match status" value="1"/>
</dbReference>
<dbReference type="EMBL" id="VSSQ01002738">
    <property type="protein sequence ID" value="MPM17128.1"/>
    <property type="molecule type" value="Genomic_DNA"/>
</dbReference>
<evidence type="ECO:0000313" key="2">
    <source>
        <dbReference type="EMBL" id="MPM17128.1"/>
    </source>
</evidence>
<proteinExistence type="predicted"/>
<gene>
    <name evidence="2" type="ORF">SDC9_63513</name>
</gene>
<dbReference type="InterPro" id="IPR036105">
    <property type="entry name" value="DiNase_FeMo-co_biosyn_sf"/>
</dbReference>
<dbReference type="InterPro" id="IPR051840">
    <property type="entry name" value="NifX/NifY_domain"/>
</dbReference>
<dbReference type="Gene3D" id="3.30.420.130">
    <property type="entry name" value="Dinitrogenase iron-molybdenum cofactor biosynthesis domain"/>
    <property type="match status" value="1"/>
</dbReference>
<dbReference type="SUPFAM" id="SSF53146">
    <property type="entry name" value="Nitrogenase accessory factor-like"/>
    <property type="match status" value="1"/>
</dbReference>
<dbReference type="InterPro" id="IPR003731">
    <property type="entry name" value="Di-Nase_FeMo-co_biosynth"/>
</dbReference>
<feature type="domain" description="Dinitrogenase iron-molybdenum cofactor biosynthesis" evidence="1">
    <location>
        <begin position="11"/>
        <end position="102"/>
    </location>
</feature>
<protein>
    <recommendedName>
        <fullName evidence="1">Dinitrogenase iron-molybdenum cofactor biosynthesis domain-containing protein</fullName>
    </recommendedName>
</protein>
<sequence>MSYRVGFASIDGAVVDEHFGSARYWQIYDIDAKETFVETRKTAAKCAGHCEGGFDHILAVLDDCDALFVSRIGESAAAVMIAKGKRVFEAQGAVEDIIAELIENDYWSMSHGSDI</sequence>
<dbReference type="CDD" id="cd00562">
    <property type="entry name" value="NifX_NifB"/>
    <property type="match status" value="1"/>
</dbReference>
<dbReference type="PANTHER" id="PTHR33937">
    <property type="entry name" value="IRON-MOLYBDENUM PROTEIN-RELATED-RELATED"/>
    <property type="match status" value="1"/>
</dbReference>